<dbReference type="GO" id="GO:0007155">
    <property type="term" value="P:cell adhesion"/>
    <property type="evidence" value="ECO:0007669"/>
    <property type="project" value="UniProtKB-KW"/>
</dbReference>
<evidence type="ECO:0000256" key="5">
    <source>
        <dbReference type="ARBA" id="ARBA00022729"/>
    </source>
</evidence>
<dbReference type="Ensembl" id="ENSOMET00000017080.1">
    <property type="protein sequence ID" value="ENSOMEP00000010302.1"/>
    <property type="gene ID" value="ENSOMEG00000011579.1"/>
</dbReference>
<dbReference type="GO" id="GO:0016020">
    <property type="term" value="C:membrane"/>
    <property type="evidence" value="ECO:0007669"/>
    <property type="project" value="UniProtKB-SubCell"/>
</dbReference>
<keyword evidence="6" id="KW-0677">Repeat</keyword>
<dbReference type="AlphaFoldDB" id="A0A3B3BZS0"/>
<evidence type="ECO:0000313" key="18">
    <source>
        <dbReference type="Proteomes" id="UP000261560"/>
    </source>
</evidence>
<keyword evidence="7" id="KW-0130">Cell adhesion</keyword>
<dbReference type="PANTHER" id="PTHR24368">
    <property type="entry name" value="AMPHOTERIN-INDUCED PROTEIN"/>
    <property type="match status" value="1"/>
</dbReference>
<dbReference type="PaxDb" id="30732-ENSOMEP00000010302"/>
<dbReference type="PANTHER" id="PTHR24368:SF62">
    <property type="entry name" value="AMPHOTERIN-INDUCED PROTEIN 3"/>
    <property type="match status" value="1"/>
</dbReference>
<dbReference type="Proteomes" id="UP000646548">
    <property type="component" value="Unassembled WGS sequence"/>
</dbReference>
<dbReference type="STRING" id="30732.ENSOMEP00000010302"/>
<dbReference type="EMBL" id="WKFB01000236">
    <property type="protein sequence ID" value="KAF6730458.1"/>
    <property type="molecule type" value="Genomic_DNA"/>
</dbReference>
<dbReference type="Proteomes" id="UP000261560">
    <property type="component" value="Unplaced"/>
</dbReference>
<feature type="compositionally biased region" description="Basic residues" evidence="13">
    <location>
        <begin position="9"/>
        <end position="22"/>
    </location>
</feature>
<evidence type="ECO:0000256" key="2">
    <source>
        <dbReference type="ARBA" id="ARBA00005670"/>
    </source>
</evidence>
<protein>
    <submittedName>
        <fullName evidence="17">Adhesion molecule with Ig like domain 3</fullName>
    </submittedName>
    <submittedName>
        <fullName evidence="16">Amphoterin-induced protein 3</fullName>
    </submittedName>
</protein>
<dbReference type="PROSITE" id="PS51450">
    <property type="entry name" value="LRR"/>
    <property type="match status" value="1"/>
</dbReference>
<keyword evidence="11" id="KW-0325">Glycoprotein</keyword>
<evidence type="ECO:0000256" key="12">
    <source>
        <dbReference type="ARBA" id="ARBA00023319"/>
    </source>
</evidence>
<dbReference type="Gene3D" id="2.60.40.10">
    <property type="entry name" value="Immunoglobulins"/>
    <property type="match status" value="1"/>
</dbReference>
<keyword evidence="4 14" id="KW-0812">Transmembrane</keyword>
<comment type="similarity">
    <text evidence="2">Belongs to the immunoglobulin superfamily. AMIGO family.</text>
</comment>
<keyword evidence="8 14" id="KW-1133">Transmembrane helix</keyword>
<dbReference type="InterPro" id="IPR003591">
    <property type="entry name" value="Leu-rich_rpt_typical-subtyp"/>
</dbReference>
<dbReference type="GeneTree" id="ENSGT00950000183146"/>
<dbReference type="OMA" id="HWDLRGY"/>
<dbReference type="GO" id="GO:0007420">
    <property type="term" value="P:brain development"/>
    <property type="evidence" value="ECO:0007669"/>
    <property type="project" value="TreeGrafter"/>
</dbReference>
<evidence type="ECO:0000256" key="14">
    <source>
        <dbReference type="SAM" id="Phobius"/>
    </source>
</evidence>
<keyword evidence="3" id="KW-0433">Leucine-rich repeat</keyword>
<reference evidence="17" key="1">
    <citation type="submission" date="2025-05" db="UniProtKB">
        <authorList>
            <consortium name="Ensembl"/>
        </authorList>
    </citation>
    <scope>IDENTIFICATION</scope>
</reference>
<dbReference type="InterPro" id="IPR013783">
    <property type="entry name" value="Ig-like_fold"/>
</dbReference>
<dbReference type="Pfam" id="PF00047">
    <property type="entry name" value="ig"/>
    <property type="match status" value="1"/>
</dbReference>
<gene>
    <name evidence="16" type="ORF">FQA47_011832</name>
</gene>
<evidence type="ECO:0000256" key="4">
    <source>
        <dbReference type="ARBA" id="ARBA00022692"/>
    </source>
</evidence>
<dbReference type="InterPro" id="IPR007110">
    <property type="entry name" value="Ig-like_dom"/>
</dbReference>
<dbReference type="SUPFAM" id="SSF48726">
    <property type="entry name" value="Immunoglobulin"/>
    <property type="match status" value="1"/>
</dbReference>
<evidence type="ECO:0000313" key="16">
    <source>
        <dbReference type="EMBL" id="KAF6730458.1"/>
    </source>
</evidence>
<evidence type="ECO:0000256" key="8">
    <source>
        <dbReference type="ARBA" id="ARBA00022989"/>
    </source>
</evidence>
<dbReference type="InterPro" id="IPR003599">
    <property type="entry name" value="Ig_sub"/>
</dbReference>
<keyword evidence="18" id="KW-1185">Reference proteome</keyword>
<dbReference type="SUPFAM" id="SSF52058">
    <property type="entry name" value="L domain-like"/>
    <property type="match status" value="1"/>
</dbReference>
<dbReference type="OrthoDB" id="1394818at2759"/>
<reference evidence="16" key="2">
    <citation type="journal article" name="BMC Genomics">
        <title>Long-read sequencing and de novo genome assembly of marine medaka (Oryzias melastigma).</title>
        <authorList>
            <person name="Liang P."/>
            <person name="Saqib H.S.A."/>
            <person name="Ni X."/>
            <person name="Shen Y."/>
        </authorList>
    </citation>
    <scope>NUCLEOTIDE SEQUENCE</scope>
    <source>
        <strain evidence="16">Bigg-433</strain>
    </source>
</reference>
<dbReference type="Pfam" id="PF13855">
    <property type="entry name" value="LRR_8"/>
    <property type="match status" value="1"/>
</dbReference>
<keyword evidence="10" id="KW-1015">Disulfide bond</keyword>
<dbReference type="InterPro" id="IPR001611">
    <property type="entry name" value="Leu-rich_rpt"/>
</dbReference>
<feature type="region of interest" description="Disordered" evidence="13">
    <location>
        <begin position="1"/>
        <end position="22"/>
    </location>
</feature>
<comment type="subcellular location">
    <subcellularLocation>
        <location evidence="1">Membrane</location>
        <topology evidence="1">Single-pass type I membrane protein</topology>
    </subcellularLocation>
</comment>
<evidence type="ECO:0000256" key="1">
    <source>
        <dbReference type="ARBA" id="ARBA00004479"/>
    </source>
</evidence>
<organism evidence="17 18">
    <name type="scientific">Oryzias melastigma</name>
    <name type="common">Marine medaka</name>
    <dbReference type="NCBI Taxonomy" id="30732"/>
    <lineage>
        <taxon>Eukaryota</taxon>
        <taxon>Metazoa</taxon>
        <taxon>Chordata</taxon>
        <taxon>Craniata</taxon>
        <taxon>Vertebrata</taxon>
        <taxon>Euteleostomi</taxon>
        <taxon>Actinopterygii</taxon>
        <taxon>Neopterygii</taxon>
        <taxon>Teleostei</taxon>
        <taxon>Neoteleostei</taxon>
        <taxon>Acanthomorphata</taxon>
        <taxon>Ovalentaria</taxon>
        <taxon>Atherinomorphae</taxon>
        <taxon>Beloniformes</taxon>
        <taxon>Adrianichthyidae</taxon>
        <taxon>Oryziinae</taxon>
        <taxon>Oryzias</taxon>
    </lineage>
</organism>
<dbReference type="Gene3D" id="3.80.10.10">
    <property type="entry name" value="Ribonuclease Inhibitor"/>
    <property type="match status" value="1"/>
</dbReference>
<keyword evidence="5" id="KW-0732">Signal</keyword>
<evidence type="ECO:0000256" key="11">
    <source>
        <dbReference type="ARBA" id="ARBA00023180"/>
    </source>
</evidence>
<dbReference type="SMART" id="SM00409">
    <property type="entry name" value="IG"/>
    <property type="match status" value="1"/>
</dbReference>
<proteinExistence type="inferred from homology"/>
<accession>A0A3B3BZS0</accession>
<dbReference type="InterPro" id="IPR003598">
    <property type="entry name" value="Ig_sub2"/>
</dbReference>
<dbReference type="SMART" id="SM00369">
    <property type="entry name" value="LRR_TYP"/>
    <property type="match status" value="6"/>
</dbReference>
<evidence type="ECO:0000259" key="15">
    <source>
        <dbReference type="PROSITE" id="PS50835"/>
    </source>
</evidence>
<keyword evidence="9 14" id="KW-0472">Membrane</keyword>
<name>A0A3B3BZS0_ORYME</name>
<evidence type="ECO:0000256" key="13">
    <source>
        <dbReference type="SAM" id="MobiDB-lite"/>
    </source>
</evidence>
<feature type="transmembrane region" description="Helical" evidence="14">
    <location>
        <begin position="418"/>
        <end position="438"/>
    </location>
</feature>
<dbReference type="PROSITE" id="PS50835">
    <property type="entry name" value="IG_LIKE"/>
    <property type="match status" value="1"/>
</dbReference>
<feature type="domain" description="Ig-like" evidence="15">
    <location>
        <begin position="313"/>
        <end position="406"/>
    </location>
</feature>
<evidence type="ECO:0000256" key="6">
    <source>
        <dbReference type="ARBA" id="ARBA00022737"/>
    </source>
</evidence>
<evidence type="ECO:0000256" key="9">
    <source>
        <dbReference type="ARBA" id="ARBA00023136"/>
    </source>
</evidence>
<dbReference type="InterPro" id="IPR032675">
    <property type="entry name" value="LRR_dom_sf"/>
</dbReference>
<evidence type="ECO:0000256" key="7">
    <source>
        <dbReference type="ARBA" id="ARBA00022889"/>
    </source>
</evidence>
<sequence length="496" mass="56154">MNFYPHSYPKSRKTVQRNVRKSKYVPGKTSRIKLKTDLIPTMTCRRHQGLFLLLLCLFPGAEQSCPPMCLCLSDTVSCSSSGLAKLPRSLPSFSVTLDLSHNHLPWLSPNSFNAMTRLENLWLAHNKISTLPHGVFHNVSGIRCLDLSSNKLQVVEQHYFQGLWRLEELRLFNNRITRVESSTLSGLSSLKKIYLSLNQITHFPFFSIQDHSHPFLTMLDLSSNRLTRLPWEDVKALPGLVQRDLYLHNNSLICDCSMYSMFWHWNLRGYDSVKDFIDEHTCNVNGDPRTSIQFLRNNRFFLNCTVEKTVMQPATVLLSGVRVSEGDSVRLDCQTSLSGSTDVSFTWLSPNRGLITQTGINDTLINMFPNGSLEIQAATLNDSGLYLCTAVDTKQALNATREMNVTVLLPAEESFNTGYTTLLGCFVTLLLILLYLFLTPCQCSYCKQPAATSNNSNLPFVFSSSTRDHPKIETFKHVTFMDPSRCGEATEWEDES</sequence>
<evidence type="ECO:0000256" key="10">
    <source>
        <dbReference type="ARBA" id="ARBA00023157"/>
    </source>
</evidence>
<dbReference type="SMART" id="SM00408">
    <property type="entry name" value="IGc2"/>
    <property type="match status" value="1"/>
</dbReference>
<evidence type="ECO:0000313" key="17">
    <source>
        <dbReference type="Ensembl" id="ENSOMEP00000010302.1"/>
    </source>
</evidence>
<dbReference type="InterPro" id="IPR036179">
    <property type="entry name" value="Ig-like_dom_sf"/>
</dbReference>
<evidence type="ECO:0000256" key="3">
    <source>
        <dbReference type="ARBA" id="ARBA00022614"/>
    </source>
</evidence>
<dbReference type="InterPro" id="IPR013151">
    <property type="entry name" value="Immunoglobulin_dom"/>
</dbReference>
<dbReference type="InterPro" id="IPR031283">
    <property type="entry name" value="AMIGO"/>
</dbReference>
<keyword evidence="12" id="KW-0393">Immunoglobulin domain</keyword>